<dbReference type="Pfam" id="PF13577">
    <property type="entry name" value="SnoaL_4"/>
    <property type="match status" value="1"/>
</dbReference>
<name>A0A3E1NV61_9BACT</name>
<feature type="domain" description="SnoaL-like" evidence="1">
    <location>
        <begin position="5"/>
        <end position="121"/>
    </location>
</feature>
<evidence type="ECO:0000313" key="3">
    <source>
        <dbReference type="Proteomes" id="UP000261174"/>
    </source>
</evidence>
<dbReference type="InterPro" id="IPR032710">
    <property type="entry name" value="NTF2-like_dom_sf"/>
</dbReference>
<gene>
    <name evidence="2" type="ORF">DXN04_27160</name>
</gene>
<dbReference type="OrthoDB" id="2599042at2"/>
<dbReference type="SUPFAM" id="SSF54427">
    <property type="entry name" value="NTF2-like"/>
    <property type="match status" value="1"/>
</dbReference>
<evidence type="ECO:0000313" key="2">
    <source>
        <dbReference type="EMBL" id="RFM31842.1"/>
    </source>
</evidence>
<dbReference type="Proteomes" id="UP000261174">
    <property type="component" value="Unassembled WGS sequence"/>
</dbReference>
<dbReference type="RefSeq" id="WP_116856550.1">
    <property type="nucleotide sequence ID" value="NZ_QTJV01000012.1"/>
</dbReference>
<proteinExistence type="predicted"/>
<reference evidence="2 3" key="1">
    <citation type="submission" date="2018-08" db="EMBL/GenBank/DDBJ databases">
        <title>Chitinophaga sp. K20C18050901, a novel bacterium isolated from forest soil.</title>
        <authorList>
            <person name="Wang C."/>
        </authorList>
    </citation>
    <scope>NUCLEOTIDE SEQUENCE [LARGE SCALE GENOMIC DNA]</scope>
    <source>
        <strain evidence="2 3">K20C18050901</strain>
    </source>
</reference>
<evidence type="ECO:0000259" key="1">
    <source>
        <dbReference type="Pfam" id="PF13577"/>
    </source>
</evidence>
<sequence length="144" mass="16160">MKTDIIHQIRELFAGADERDWQKVAVTMSDRVLLDYSSMNGNPGAVLTPLQITDMWSGFLPGFDKTIHRLSGFVVDENGDTCTAHFKGVAEHWIGTACWVVEGTYDVTLKLAAYKWLITDLTFHFEQQSGDTNLPVLALERLKA</sequence>
<accession>A0A3E1NV61</accession>
<keyword evidence="3" id="KW-1185">Reference proteome</keyword>
<dbReference type="AlphaFoldDB" id="A0A3E1NV61"/>
<dbReference type="Gene3D" id="3.10.450.50">
    <property type="match status" value="1"/>
</dbReference>
<organism evidence="2 3">
    <name type="scientific">Chitinophaga silvisoli</name>
    <dbReference type="NCBI Taxonomy" id="2291814"/>
    <lineage>
        <taxon>Bacteria</taxon>
        <taxon>Pseudomonadati</taxon>
        <taxon>Bacteroidota</taxon>
        <taxon>Chitinophagia</taxon>
        <taxon>Chitinophagales</taxon>
        <taxon>Chitinophagaceae</taxon>
        <taxon>Chitinophaga</taxon>
    </lineage>
</organism>
<comment type="caution">
    <text evidence="2">The sequence shown here is derived from an EMBL/GenBank/DDBJ whole genome shotgun (WGS) entry which is preliminary data.</text>
</comment>
<dbReference type="InterPro" id="IPR037401">
    <property type="entry name" value="SnoaL-like"/>
</dbReference>
<protein>
    <recommendedName>
        <fullName evidence="1">SnoaL-like domain-containing protein</fullName>
    </recommendedName>
</protein>
<dbReference type="EMBL" id="QTJV01000012">
    <property type="protein sequence ID" value="RFM31842.1"/>
    <property type="molecule type" value="Genomic_DNA"/>
</dbReference>